<evidence type="ECO:0000256" key="6">
    <source>
        <dbReference type="ARBA" id="ARBA00023157"/>
    </source>
</evidence>
<reference evidence="9 10" key="1">
    <citation type="journal article" date="2015" name="Genome Biol. Evol.">
        <title>The genome of winter moth (Operophtera brumata) provides a genomic perspective on sexual dimorphism and phenology.</title>
        <authorList>
            <person name="Derks M.F."/>
            <person name="Smit S."/>
            <person name="Salis L."/>
            <person name="Schijlen E."/>
            <person name="Bossers A."/>
            <person name="Mateman C."/>
            <person name="Pijl A.S."/>
            <person name="de Ridder D."/>
            <person name="Groenen M.A."/>
            <person name="Visser M.E."/>
            <person name="Megens H.J."/>
        </authorList>
    </citation>
    <scope>NUCLEOTIDE SEQUENCE [LARGE SCALE GENOMIC DNA]</scope>
    <source>
        <strain evidence="9">WM2013NL</strain>
        <tissue evidence="9">Head and thorax</tissue>
    </source>
</reference>
<keyword evidence="5" id="KW-0378">Hydrolase</keyword>
<dbReference type="PANTHER" id="PTHR11407:SF63">
    <property type="entry name" value="LYSOZYME C"/>
    <property type="match status" value="1"/>
</dbReference>
<keyword evidence="4" id="KW-0081">Bacteriolytic enzyme</keyword>
<keyword evidence="8" id="KW-0732">Signal</keyword>
<evidence type="ECO:0000256" key="5">
    <source>
        <dbReference type="ARBA" id="ARBA00022801"/>
    </source>
</evidence>
<gene>
    <name evidence="9" type="ORF">OBRU01_12503</name>
</gene>
<evidence type="ECO:0000256" key="7">
    <source>
        <dbReference type="ARBA" id="ARBA00023295"/>
    </source>
</evidence>
<dbReference type="Proteomes" id="UP000037510">
    <property type="component" value="Unassembled WGS sequence"/>
</dbReference>
<keyword evidence="10" id="KW-1185">Reference proteome</keyword>
<dbReference type="Pfam" id="PF00062">
    <property type="entry name" value="Lys"/>
    <property type="match status" value="2"/>
</dbReference>
<dbReference type="PANTHER" id="PTHR11407">
    <property type="entry name" value="LYSOZYME C"/>
    <property type="match status" value="1"/>
</dbReference>
<accession>A0A0L7LA82</accession>
<dbReference type="InterPro" id="IPR023346">
    <property type="entry name" value="Lysozyme-like_dom_sf"/>
</dbReference>
<evidence type="ECO:0000256" key="1">
    <source>
        <dbReference type="ARBA" id="ARBA00000632"/>
    </source>
</evidence>
<feature type="chain" id="PRO_5005573114" description="lysozyme" evidence="8">
    <location>
        <begin position="20"/>
        <end position="158"/>
    </location>
</feature>
<evidence type="ECO:0000313" key="9">
    <source>
        <dbReference type="EMBL" id="KOB72304.1"/>
    </source>
</evidence>
<name>A0A0L7LA82_OPEBR</name>
<organism evidence="9 10">
    <name type="scientific">Operophtera brumata</name>
    <name type="common">Winter moth</name>
    <name type="synonym">Phalaena brumata</name>
    <dbReference type="NCBI Taxonomy" id="104452"/>
    <lineage>
        <taxon>Eukaryota</taxon>
        <taxon>Metazoa</taxon>
        <taxon>Ecdysozoa</taxon>
        <taxon>Arthropoda</taxon>
        <taxon>Hexapoda</taxon>
        <taxon>Insecta</taxon>
        <taxon>Pterygota</taxon>
        <taxon>Neoptera</taxon>
        <taxon>Endopterygota</taxon>
        <taxon>Lepidoptera</taxon>
        <taxon>Glossata</taxon>
        <taxon>Ditrysia</taxon>
        <taxon>Geometroidea</taxon>
        <taxon>Geometridae</taxon>
        <taxon>Larentiinae</taxon>
        <taxon>Operophtera</taxon>
    </lineage>
</organism>
<dbReference type="GO" id="GO:0042742">
    <property type="term" value="P:defense response to bacterium"/>
    <property type="evidence" value="ECO:0007669"/>
    <property type="project" value="UniProtKB-KW"/>
</dbReference>
<comment type="catalytic activity">
    <reaction evidence="1">
        <text>Hydrolysis of (1-&gt;4)-beta-linkages between N-acetylmuramic acid and N-acetyl-D-glucosamine residues in a peptidoglycan and between N-acetyl-D-glucosamine residues in chitodextrins.</text>
        <dbReference type="EC" id="3.2.1.17"/>
    </reaction>
</comment>
<protein>
    <recommendedName>
        <fullName evidence="2">lysozyme</fullName>
        <ecNumber evidence="2">3.2.1.17</ecNumber>
    </recommendedName>
</protein>
<dbReference type="GO" id="GO:0031640">
    <property type="term" value="P:killing of cells of another organism"/>
    <property type="evidence" value="ECO:0007669"/>
    <property type="project" value="UniProtKB-KW"/>
</dbReference>
<feature type="signal peptide" evidence="8">
    <location>
        <begin position="1"/>
        <end position="19"/>
    </location>
</feature>
<evidence type="ECO:0000256" key="4">
    <source>
        <dbReference type="ARBA" id="ARBA00022638"/>
    </source>
</evidence>
<keyword evidence="7" id="KW-0326">Glycosidase</keyword>
<dbReference type="STRING" id="104452.A0A0L7LA82"/>
<evidence type="ECO:0000256" key="2">
    <source>
        <dbReference type="ARBA" id="ARBA00012732"/>
    </source>
</evidence>
<dbReference type="GO" id="GO:0003796">
    <property type="term" value="F:lysozyme activity"/>
    <property type="evidence" value="ECO:0007669"/>
    <property type="project" value="UniProtKB-EC"/>
</dbReference>
<dbReference type="EC" id="3.2.1.17" evidence="2"/>
<dbReference type="PROSITE" id="PS51348">
    <property type="entry name" value="GLYCOSYL_HYDROL_F22_2"/>
    <property type="match status" value="1"/>
</dbReference>
<keyword evidence="6" id="KW-1015">Disulfide bond</keyword>
<dbReference type="Gene3D" id="1.10.530.10">
    <property type="match status" value="2"/>
</dbReference>
<comment type="caution">
    <text evidence="9">The sequence shown here is derived from an EMBL/GenBank/DDBJ whole genome shotgun (WGS) entry which is preliminary data.</text>
</comment>
<dbReference type="EMBL" id="JTDY01002022">
    <property type="protein sequence ID" value="KOB72304.1"/>
    <property type="molecule type" value="Genomic_DNA"/>
</dbReference>
<dbReference type="SMART" id="SM00263">
    <property type="entry name" value="LYZ1"/>
    <property type="match status" value="1"/>
</dbReference>
<dbReference type="AlphaFoldDB" id="A0A0L7LA82"/>
<keyword evidence="3" id="KW-0929">Antimicrobial</keyword>
<evidence type="ECO:0000313" key="10">
    <source>
        <dbReference type="Proteomes" id="UP000037510"/>
    </source>
</evidence>
<evidence type="ECO:0000256" key="3">
    <source>
        <dbReference type="ARBA" id="ARBA00022529"/>
    </source>
</evidence>
<dbReference type="InterPro" id="IPR001916">
    <property type="entry name" value="Glyco_hydro_22"/>
</dbReference>
<proteinExistence type="predicted"/>
<sequence>MWITRVFHVLILSVILINAKKYESRCKLVRELMRSGTPNDIFLGQWVCLIEKVSKRDTSAFMVTPSGKKTYGLYQVALLDDDIRDDTACARLIFHREGFKYWPLWTTRCKNDNLITNEIYKCPDLSPLRSSPERITHSDILRYRRMLAARSSRLVARA</sequence>
<evidence type="ECO:0000256" key="8">
    <source>
        <dbReference type="SAM" id="SignalP"/>
    </source>
</evidence>
<dbReference type="SUPFAM" id="SSF53955">
    <property type="entry name" value="Lysozyme-like"/>
    <property type="match status" value="1"/>
</dbReference>